<name>A0ABR2T7B0_9ROSI</name>
<evidence type="ECO:0000256" key="1">
    <source>
        <dbReference type="SAM" id="Phobius"/>
    </source>
</evidence>
<accession>A0ABR2T7B0</accession>
<dbReference type="Proteomes" id="UP001396334">
    <property type="component" value="Unassembled WGS sequence"/>
</dbReference>
<feature type="transmembrane region" description="Helical" evidence="1">
    <location>
        <begin position="12"/>
        <end position="38"/>
    </location>
</feature>
<evidence type="ECO:0000313" key="2">
    <source>
        <dbReference type="EMBL" id="KAK9033370.1"/>
    </source>
</evidence>
<sequence length="201" mass="22016">MAWPRSMAYPEVVWRALVASLLRVAAGRCGVFSFACFAQGMTALWFWRCPACMAVYVSFTRLLDGPFTSPWSIGLSSLSGVGLPCGFGKTRSLLVLFRCLACLGIVGALFVAAYGARHLPTLEAFLRFVQPLWLRLFASIGAPPLRHVQALPWLVFAPLLPSEGLHWPIVGCCVEFHPHPVNLCSKMPSPQVKGLVPYKPS</sequence>
<feature type="transmembrane region" description="Helical" evidence="1">
    <location>
        <begin position="95"/>
        <end position="116"/>
    </location>
</feature>
<organism evidence="2 3">
    <name type="scientific">Hibiscus sabdariffa</name>
    <name type="common">roselle</name>
    <dbReference type="NCBI Taxonomy" id="183260"/>
    <lineage>
        <taxon>Eukaryota</taxon>
        <taxon>Viridiplantae</taxon>
        <taxon>Streptophyta</taxon>
        <taxon>Embryophyta</taxon>
        <taxon>Tracheophyta</taxon>
        <taxon>Spermatophyta</taxon>
        <taxon>Magnoliopsida</taxon>
        <taxon>eudicotyledons</taxon>
        <taxon>Gunneridae</taxon>
        <taxon>Pentapetalae</taxon>
        <taxon>rosids</taxon>
        <taxon>malvids</taxon>
        <taxon>Malvales</taxon>
        <taxon>Malvaceae</taxon>
        <taxon>Malvoideae</taxon>
        <taxon>Hibiscus</taxon>
    </lineage>
</organism>
<keyword evidence="3" id="KW-1185">Reference proteome</keyword>
<keyword evidence="1" id="KW-1133">Transmembrane helix</keyword>
<comment type="caution">
    <text evidence="2">The sequence shown here is derived from an EMBL/GenBank/DDBJ whole genome shotgun (WGS) entry which is preliminary data.</text>
</comment>
<evidence type="ECO:0000313" key="3">
    <source>
        <dbReference type="Proteomes" id="UP001396334"/>
    </source>
</evidence>
<reference evidence="2 3" key="1">
    <citation type="journal article" date="2024" name="G3 (Bethesda)">
        <title>Genome assembly of Hibiscus sabdariffa L. provides insights into metabolisms of medicinal natural products.</title>
        <authorList>
            <person name="Kim T."/>
        </authorList>
    </citation>
    <scope>NUCLEOTIDE SEQUENCE [LARGE SCALE GENOMIC DNA]</scope>
    <source>
        <strain evidence="2">TK-2024</strain>
        <tissue evidence="2">Old leaves</tissue>
    </source>
</reference>
<keyword evidence="1" id="KW-0812">Transmembrane</keyword>
<gene>
    <name evidence="2" type="ORF">V6N11_018403</name>
</gene>
<proteinExistence type="predicted"/>
<feature type="transmembrane region" description="Helical" evidence="1">
    <location>
        <begin position="69"/>
        <end position="88"/>
    </location>
</feature>
<protein>
    <submittedName>
        <fullName evidence="2">Uncharacterized protein</fullName>
    </submittedName>
</protein>
<keyword evidence="1" id="KW-0472">Membrane</keyword>
<dbReference type="EMBL" id="JBBPBN010000008">
    <property type="protein sequence ID" value="KAK9033370.1"/>
    <property type="molecule type" value="Genomic_DNA"/>
</dbReference>